<evidence type="ECO:0000256" key="3">
    <source>
        <dbReference type="SAM" id="SignalP"/>
    </source>
</evidence>
<dbReference type="EMBL" id="JAHQCW010000021">
    <property type="protein sequence ID" value="MBU9737470.1"/>
    <property type="molecule type" value="Genomic_DNA"/>
</dbReference>
<evidence type="ECO:0000313" key="5">
    <source>
        <dbReference type="Proteomes" id="UP000712157"/>
    </source>
</evidence>
<dbReference type="Proteomes" id="UP000712157">
    <property type="component" value="Unassembled WGS sequence"/>
</dbReference>
<dbReference type="PANTHER" id="PTHR43649:SF29">
    <property type="entry name" value="OSMOPROTECTIVE COMPOUNDS-BINDING PROTEIN GGTB"/>
    <property type="match status" value="1"/>
</dbReference>
<dbReference type="InterPro" id="IPR006059">
    <property type="entry name" value="SBP"/>
</dbReference>
<protein>
    <submittedName>
        <fullName evidence="4">ABC transporter substrate-binding protein</fullName>
    </submittedName>
</protein>
<sequence>MIRKRLCGLFVLTAMIVMALPLSGCQSKGADEPAVQENTKEAVPAADVKSGEAAAVAGSESQITDKEISFTWLHHLREEGKQAWVQYLVDTYQQEHPNVKINVELQTTDNYMTVLKTKVASGDAPMIFDLEPVYLTEFQMAGHLADVSDVDGLQNFDENLLVEGQREGKQVGVPLDANGFCAFYNKEVFQKYDLKVPATISEFKEVCETLKDSGVTPIAVGFSEVWCMRRYSDIYTDVACVAKDKDWFTNKMNLSSKFEDDQAFKDAINMFMSYQDYWGSDPYGTKWNDAMSEVATGEAAIAICGSWTIDGVLGINPEAQLGAFALPTSEEPSGAIMELKPGNSFCVYNSQDADMLAVAKDFFQFMCSQESAEYYAVNAHGITGCNIDIETLDALNDITAYEGDQLYVMSGVNGFTSEYQDIVFETLQSHAINGSFDVDAYCADLDKQFASLN</sequence>
<gene>
    <name evidence="4" type="ORF">KTH89_13050</name>
</gene>
<dbReference type="PANTHER" id="PTHR43649">
    <property type="entry name" value="ARABINOSE-BINDING PROTEIN-RELATED"/>
    <property type="match status" value="1"/>
</dbReference>
<proteinExistence type="inferred from homology"/>
<keyword evidence="3" id="KW-0732">Signal</keyword>
<comment type="similarity">
    <text evidence="1">Belongs to the bacterial solute-binding protein 1 family.</text>
</comment>
<keyword evidence="5" id="KW-1185">Reference proteome</keyword>
<evidence type="ECO:0000256" key="2">
    <source>
        <dbReference type="ARBA" id="ARBA00022448"/>
    </source>
</evidence>
<dbReference type="AlphaFoldDB" id="A0A949K2F6"/>
<name>A0A949K2F6_9FIRM</name>
<accession>A0A949K2F6</accession>
<organism evidence="4 5">
    <name type="scientific">Diplocloster agilis</name>
    <dbReference type="NCBI Taxonomy" id="2850323"/>
    <lineage>
        <taxon>Bacteria</taxon>
        <taxon>Bacillati</taxon>
        <taxon>Bacillota</taxon>
        <taxon>Clostridia</taxon>
        <taxon>Lachnospirales</taxon>
        <taxon>Lachnospiraceae</taxon>
        <taxon>Diplocloster</taxon>
    </lineage>
</organism>
<dbReference type="SUPFAM" id="SSF53850">
    <property type="entry name" value="Periplasmic binding protein-like II"/>
    <property type="match status" value="1"/>
</dbReference>
<evidence type="ECO:0000256" key="1">
    <source>
        <dbReference type="ARBA" id="ARBA00008520"/>
    </source>
</evidence>
<comment type="caution">
    <text evidence="4">The sequence shown here is derived from an EMBL/GenBank/DDBJ whole genome shotgun (WGS) entry which is preliminary data.</text>
</comment>
<feature type="signal peptide" evidence="3">
    <location>
        <begin position="1"/>
        <end position="19"/>
    </location>
</feature>
<dbReference type="Gene3D" id="3.40.190.10">
    <property type="entry name" value="Periplasmic binding protein-like II"/>
    <property type="match status" value="2"/>
</dbReference>
<keyword evidence="2" id="KW-0813">Transport</keyword>
<reference evidence="4" key="1">
    <citation type="submission" date="2021-06" db="EMBL/GenBank/DDBJ databases">
        <title>Description of novel taxa of the family Lachnospiraceae.</title>
        <authorList>
            <person name="Chaplin A.V."/>
            <person name="Sokolova S.R."/>
            <person name="Pikina A.P."/>
            <person name="Korzhanova M."/>
            <person name="Belova V."/>
            <person name="Korostin D."/>
            <person name="Efimov B.A."/>
        </authorList>
    </citation>
    <scope>NUCLEOTIDE SEQUENCE</scope>
    <source>
        <strain evidence="4">ASD5720</strain>
    </source>
</reference>
<dbReference type="InterPro" id="IPR050490">
    <property type="entry name" value="Bact_solute-bd_prot1"/>
</dbReference>
<dbReference type="Pfam" id="PF13416">
    <property type="entry name" value="SBP_bac_8"/>
    <property type="match status" value="1"/>
</dbReference>
<evidence type="ECO:0000313" key="4">
    <source>
        <dbReference type="EMBL" id="MBU9737470.1"/>
    </source>
</evidence>
<dbReference type="RefSeq" id="WP_238721996.1">
    <property type="nucleotide sequence ID" value="NZ_JAHQCW010000021.1"/>
</dbReference>
<feature type="chain" id="PRO_5039677454" evidence="3">
    <location>
        <begin position="20"/>
        <end position="453"/>
    </location>
</feature>